<keyword evidence="2" id="KW-1185">Reference proteome</keyword>
<dbReference type="Proteomes" id="UP001148629">
    <property type="component" value="Unassembled WGS sequence"/>
</dbReference>
<protein>
    <submittedName>
        <fullName evidence="1">Uncharacterized protein</fullName>
    </submittedName>
</protein>
<sequence>MSLPIFVRGVNPPPRTGQKISHSNEWMKLPLARSQPLDPEHVELAQGIQYLTQIRHPEPTTKSSRQGGGVAHRQTPRRPHLVSNGQIIISPSACERPPAQYEHGPLHYEAACSCRCPLPARDLTHTKFSLPA</sequence>
<organism evidence="1 2">
    <name type="scientific">Fusarium decemcellulare</name>
    <dbReference type="NCBI Taxonomy" id="57161"/>
    <lineage>
        <taxon>Eukaryota</taxon>
        <taxon>Fungi</taxon>
        <taxon>Dikarya</taxon>
        <taxon>Ascomycota</taxon>
        <taxon>Pezizomycotina</taxon>
        <taxon>Sordariomycetes</taxon>
        <taxon>Hypocreomycetidae</taxon>
        <taxon>Hypocreales</taxon>
        <taxon>Nectriaceae</taxon>
        <taxon>Fusarium</taxon>
        <taxon>Fusarium decemcellulare species complex</taxon>
    </lineage>
</organism>
<name>A0ACC1T0F2_9HYPO</name>
<dbReference type="EMBL" id="JANRMS010000011">
    <property type="protein sequence ID" value="KAJ3549948.1"/>
    <property type="molecule type" value="Genomic_DNA"/>
</dbReference>
<gene>
    <name evidence="1" type="ORF">NM208_g249</name>
</gene>
<evidence type="ECO:0000313" key="1">
    <source>
        <dbReference type="EMBL" id="KAJ3549948.1"/>
    </source>
</evidence>
<reference evidence="1" key="1">
    <citation type="submission" date="2022-08" db="EMBL/GenBank/DDBJ databases">
        <title>Genome Sequence of Fusarium decemcellulare.</title>
        <authorList>
            <person name="Buettner E."/>
        </authorList>
    </citation>
    <scope>NUCLEOTIDE SEQUENCE</scope>
    <source>
        <strain evidence="1">Babe19</strain>
    </source>
</reference>
<accession>A0ACC1T0F2</accession>
<proteinExistence type="predicted"/>
<comment type="caution">
    <text evidence="1">The sequence shown here is derived from an EMBL/GenBank/DDBJ whole genome shotgun (WGS) entry which is preliminary data.</text>
</comment>
<evidence type="ECO:0000313" key="2">
    <source>
        <dbReference type="Proteomes" id="UP001148629"/>
    </source>
</evidence>